<evidence type="ECO:0000256" key="3">
    <source>
        <dbReference type="ARBA" id="ARBA00022692"/>
    </source>
</evidence>
<reference evidence="7 8" key="1">
    <citation type="submission" date="2014-07" db="EMBL/GenBank/DDBJ databases">
        <authorList>
            <person name="Zhang J.E."/>
            <person name="Yang H."/>
            <person name="Guo J."/>
            <person name="Deng Z."/>
            <person name="Luo H."/>
            <person name="Luo M."/>
            <person name="Zhao B."/>
        </authorList>
    </citation>
    <scope>NUCLEOTIDE SEQUENCE [LARGE SCALE GENOMIC DNA]</scope>
    <source>
        <strain evidence="7 8">1CP</strain>
    </source>
</reference>
<feature type="transmembrane region" description="Helical" evidence="6">
    <location>
        <begin position="63"/>
        <end position="82"/>
    </location>
</feature>
<dbReference type="InterPro" id="IPR038330">
    <property type="entry name" value="TspO/MBR-related_sf"/>
</dbReference>
<dbReference type="Gene3D" id="1.20.1260.100">
    <property type="entry name" value="TspO/MBR protein"/>
    <property type="match status" value="1"/>
</dbReference>
<dbReference type="PATRIC" id="fig|37919.13.peg.1594"/>
<proteinExistence type="inferred from homology"/>
<feature type="transmembrane region" description="Helical" evidence="6">
    <location>
        <begin position="190"/>
        <end position="208"/>
    </location>
</feature>
<evidence type="ECO:0000256" key="2">
    <source>
        <dbReference type="ARBA" id="ARBA00007524"/>
    </source>
</evidence>
<name>A0A1B1K100_RHOOP</name>
<dbReference type="AlphaFoldDB" id="A0A1B1K100"/>
<keyword evidence="4 6" id="KW-1133">Transmembrane helix</keyword>
<keyword evidence="3 6" id="KW-0812">Transmembrane</keyword>
<dbReference type="EMBL" id="CP009111">
    <property type="protein sequence ID" value="ANS26281.1"/>
    <property type="molecule type" value="Genomic_DNA"/>
</dbReference>
<feature type="transmembrane region" description="Helical" evidence="6">
    <location>
        <begin position="12"/>
        <end position="31"/>
    </location>
</feature>
<comment type="subcellular location">
    <subcellularLocation>
        <location evidence="1">Membrane</location>
        <topology evidence="1">Multi-pass membrane protein</topology>
    </subcellularLocation>
</comment>
<dbReference type="InterPro" id="IPR004307">
    <property type="entry name" value="TspO_MBR"/>
</dbReference>
<evidence type="ECO:0000256" key="6">
    <source>
        <dbReference type="SAM" id="Phobius"/>
    </source>
</evidence>
<accession>A0A1B1K100</accession>
<dbReference type="RefSeq" id="WP_065489674.1">
    <property type="nucleotide sequence ID" value="NZ_CP009111.1"/>
</dbReference>
<dbReference type="Proteomes" id="UP000186108">
    <property type="component" value="Chromosome"/>
</dbReference>
<feature type="transmembrane region" description="Helical" evidence="6">
    <location>
        <begin position="213"/>
        <end position="229"/>
    </location>
</feature>
<sequence length="275" mass="28515">MSRSIEQPGHDGTRVLVVIISAAVAIVGSFIGSGALLGTPIAQVADGALAADATAVAPGGPAFSIWTLIYLGFIAHAIWQALPAHRADVRQRRLGWWLAASMILNAAWITCVQFEQLWLSVLVIIALLAVLTVAFGILTTERPSSRVEAVVVDATAYVYLGWVCVAVVANIAATLAAADIDPFGLGPDTWAVLVLTTVALVAILLAVAGHGRVTVTAAIVWGLAWIVVARTTGDGLNSRPAAIAAAVAATVAVLATAIARVPRQHTDNPNTQMTR</sequence>
<dbReference type="PANTHER" id="PTHR33802:SF1">
    <property type="entry name" value="XK-RELATED PROTEIN"/>
    <property type="match status" value="1"/>
</dbReference>
<evidence type="ECO:0000313" key="8">
    <source>
        <dbReference type="Proteomes" id="UP000186108"/>
    </source>
</evidence>
<dbReference type="GO" id="GO:0016020">
    <property type="term" value="C:membrane"/>
    <property type="evidence" value="ECO:0007669"/>
    <property type="project" value="UniProtKB-SubCell"/>
</dbReference>
<evidence type="ECO:0000256" key="4">
    <source>
        <dbReference type="ARBA" id="ARBA00022989"/>
    </source>
</evidence>
<comment type="similarity">
    <text evidence="2">Belongs to the TspO/BZRP family.</text>
</comment>
<organism evidence="7 8">
    <name type="scientific">Rhodococcus opacus</name>
    <name type="common">Nocardia opaca</name>
    <dbReference type="NCBI Taxonomy" id="37919"/>
    <lineage>
        <taxon>Bacteria</taxon>
        <taxon>Bacillati</taxon>
        <taxon>Actinomycetota</taxon>
        <taxon>Actinomycetes</taxon>
        <taxon>Mycobacteriales</taxon>
        <taxon>Nocardiaceae</taxon>
        <taxon>Rhodococcus</taxon>
    </lineage>
</organism>
<feature type="transmembrane region" description="Helical" evidence="6">
    <location>
        <begin position="241"/>
        <end position="259"/>
    </location>
</feature>
<protein>
    <recommendedName>
        <fullName evidence="9">Tryptophan-rich sensory protein</fullName>
    </recommendedName>
</protein>
<evidence type="ECO:0008006" key="9">
    <source>
        <dbReference type="Google" id="ProtNLM"/>
    </source>
</evidence>
<feature type="transmembrane region" description="Helical" evidence="6">
    <location>
        <begin position="117"/>
        <end position="138"/>
    </location>
</feature>
<evidence type="ECO:0000313" key="7">
    <source>
        <dbReference type="EMBL" id="ANS26281.1"/>
    </source>
</evidence>
<evidence type="ECO:0000256" key="1">
    <source>
        <dbReference type="ARBA" id="ARBA00004141"/>
    </source>
</evidence>
<dbReference type="PANTHER" id="PTHR33802">
    <property type="entry name" value="SI:CH211-161H7.5-RELATED"/>
    <property type="match status" value="1"/>
</dbReference>
<feature type="transmembrane region" description="Helical" evidence="6">
    <location>
        <begin position="94"/>
        <end position="111"/>
    </location>
</feature>
<evidence type="ECO:0000256" key="5">
    <source>
        <dbReference type="ARBA" id="ARBA00023136"/>
    </source>
</evidence>
<feature type="transmembrane region" description="Helical" evidence="6">
    <location>
        <begin position="150"/>
        <end position="178"/>
    </location>
</feature>
<dbReference type="Pfam" id="PF03073">
    <property type="entry name" value="TspO_MBR"/>
    <property type="match status" value="1"/>
</dbReference>
<gene>
    <name evidence="7" type="ORF">R1CP_07800</name>
</gene>
<keyword evidence="5 6" id="KW-0472">Membrane</keyword>